<name>V4H9R0_9EURY</name>
<keyword evidence="2" id="KW-1185">Reference proteome</keyword>
<dbReference type="Proteomes" id="UP000017840">
    <property type="component" value="Unassembled WGS sequence"/>
</dbReference>
<gene>
    <name evidence="1" type="ORF">K933_14133</name>
</gene>
<dbReference type="EMBL" id="ASGZ01000059">
    <property type="protein sequence ID" value="ESP87420.1"/>
    <property type="molecule type" value="Genomic_DNA"/>
</dbReference>
<comment type="caution">
    <text evidence="1">The sequence shown here is derived from an EMBL/GenBank/DDBJ whole genome shotgun (WGS) entry which is preliminary data.</text>
</comment>
<accession>V4H9R0</accession>
<proteinExistence type="predicted"/>
<evidence type="ECO:0000313" key="1">
    <source>
        <dbReference type="EMBL" id="ESP87420.1"/>
    </source>
</evidence>
<protein>
    <submittedName>
        <fullName evidence="1">Uncharacterized protein</fullName>
    </submittedName>
</protein>
<dbReference type="AlphaFoldDB" id="V4H9R0"/>
<dbReference type="eggNOG" id="arCOG10183">
    <property type="taxonomic scope" value="Archaea"/>
</dbReference>
<reference evidence="1 2" key="1">
    <citation type="journal article" date="2013" name="Genome Announc.">
        <title>Draft Genome Sequence of 'Candidatus Halobonum tyrrellensis' Strain G22, Isolated from the Hypersaline Waters of Lake Tyrrell, Australia.</title>
        <authorList>
            <person name="Ugalde J.A."/>
            <person name="Narasingarao P."/>
            <person name="Kuo S."/>
            <person name="Podell S."/>
            <person name="Allen E.E."/>
        </authorList>
    </citation>
    <scope>NUCLEOTIDE SEQUENCE [LARGE SCALE GENOMIC DNA]</scope>
    <source>
        <strain evidence="1 2">G22</strain>
    </source>
</reference>
<organism evidence="1 2">
    <name type="scientific">Candidatus Halobonum tyrrellensis G22</name>
    <dbReference type="NCBI Taxonomy" id="1324957"/>
    <lineage>
        <taxon>Archaea</taxon>
        <taxon>Methanobacteriati</taxon>
        <taxon>Methanobacteriota</taxon>
        <taxon>Stenosarchaea group</taxon>
        <taxon>Halobacteria</taxon>
        <taxon>Halobacteriales</taxon>
        <taxon>Haloferacaceae</taxon>
        <taxon>Candidatus Halobonum</taxon>
    </lineage>
</organism>
<evidence type="ECO:0000313" key="2">
    <source>
        <dbReference type="Proteomes" id="UP000017840"/>
    </source>
</evidence>
<sequence>MLRRLRQRLGPRLDRLAKTVGNPTTQVYPSEYVGTVGRPIAELEAALSKGGFAWDPVSAYHYTPAGSSADGSWVYRSGPFGDRQLHVVLFAPDADRTDVYAHDEFNWLRHPVEHAREEDIRREQGSAEARRWLDARGIEYERDSRARRRLKHAIERVRARVGDRVGERRESTE</sequence>